<name>A0A1D2MRF5_ORCCI</name>
<evidence type="ECO:0000256" key="1">
    <source>
        <dbReference type="SAM" id="Phobius"/>
    </source>
</evidence>
<keyword evidence="1" id="KW-0812">Transmembrane</keyword>
<evidence type="ECO:0000313" key="2">
    <source>
        <dbReference type="EMBL" id="ODM95680.1"/>
    </source>
</evidence>
<comment type="caution">
    <text evidence="2">The sequence shown here is derived from an EMBL/GenBank/DDBJ whole genome shotgun (WGS) entry which is preliminary data.</text>
</comment>
<sequence>MIEGGSGVTTHVKGDDGGWRRFSGWPCATWFSGCRESRKIVLIVVAIALLLDNMLLTTVDARANKNIYRFKSYDLKGLFVNLIVLKTTWKPAAMSGIIRHKPFTTESIFFVQHPHLTKFLCSI</sequence>
<dbReference type="EMBL" id="LJIJ01000635">
    <property type="protein sequence ID" value="ODM95680.1"/>
    <property type="molecule type" value="Genomic_DNA"/>
</dbReference>
<gene>
    <name evidence="2" type="ORF">Ocin01_11001</name>
</gene>
<dbReference type="Proteomes" id="UP000094527">
    <property type="component" value="Unassembled WGS sequence"/>
</dbReference>
<evidence type="ECO:0000313" key="3">
    <source>
        <dbReference type="Proteomes" id="UP000094527"/>
    </source>
</evidence>
<organism evidence="2 3">
    <name type="scientific">Orchesella cincta</name>
    <name type="common">Springtail</name>
    <name type="synonym">Podura cincta</name>
    <dbReference type="NCBI Taxonomy" id="48709"/>
    <lineage>
        <taxon>Eukaryota</taxon>
        <taxon>Metazoa</taxon>
        <taxon>Ecdysozoa</taxon>
        <taxon>Arthropoda</taxon>
        <taxon>Hexapoda</taxon>
        <taxon>Collembola</taxon>
        <taxon>Entomobryomorpha</taxon>
        <taxon>Entomobryoidea</taxon>
        <taxon>Orchesellidae</taxon>
        <taxon>Orchesellinae</taxon>
        <taxon>Orchesella</taxon>
    </lineage>
</organism>
<feature type="transmembrane region" description="Helical" evidence="1">
    <location>
        <begin position="40"/>
        <end position="59"/>
    </location>
</feature>
<protein>
    <submittedName>
        <fullName evidence="2">Uncharacterized protein</fullName>
    </submittedName>
</protein>
<dbReference type="AlphaFoldDB" id="A0A1D2MRF5"/>
<reference evidence="2 3" key="1">
    <citation type="journal article" date="2016" name="Genome Biol. Evol.">
        <title>Gene Family Evolution Reflects Adaptation to Soil Environmental Stressors in the Genome of the Collembolan Orchesella cincta.</title>
        <authorList>
            <person name="Faddeeva-Vakhrusheva A."/>
            <person name="Derks M.F."/>
            <person name="Anvar S.Y."/>
            <person name="Agamennone V."/>
            <person name="Suring W."/>
            <person name="Smit S."/>
            <person name="van Straalen N.M."/>
            <person name="Roelofs D."/>
        </authorList>
    </citation>
    <scope>NUCLEOTIDE SEQUENCE [LARGE SCALE GENOMIC DNA]</scope>
    <source>
        <tissue evidence="2">Mixed pool</tissue>
    </source>
</reference>
<keyword evidence="3" id="KW-1185">Reference proteome</keyword>
<keyword evidence="1" id="KW-1133">Transmembrane helix</keyword>
<proteinExistence type="predicted"/>
<keyword evidence="1" id="KW-0472">Membrane</keyword>
<accession>A0A1D2MRF5</accession>